<keyword evidence="2" id="KW-1185">Reference proteome</keyword>
<sequence length="77" mass="9083">MLVMGWATTPLKYSDYNVRNTIPACCWKIENVDRVLNSKEPFANKSVDVLKSSRKEEYPLRYRREFPREKSPLVVAF</sequence>
<comment type="caution">
    <text evidence="1">The sequence shown here is derived from an EMBL/GenBank/DDBJ whole genome shotgun (WGS) entry which is preliminary data.</text>
</comment>
<dbReference type="Proteomes" id="UP001258017">
    <property type="component" value="Unassembled WGS sequence"/>
</dbReference>
<evidence type="ECO:0000313" key="1">
    <source>
        <dbReference type="EMBL" id="KAK2584792.1"/>
    </source>
</evidence>
<evidence type="ECO:0000313" key="2">
    <source>
        <dbReference type="Proteomes" id="UP001258017"/>
    </source>
</evidence>
<reference evidence="1" key="2">
    <citation type="journal article" date="2023" name="Commun. Biol.">
        <title>Intrasexual cuticular hydrocarbon dimorphism in a wasp sheds light on hydrocarbon biosynthesis genes in Hymenoptera.</title>
        <authorList>
            <person name="Moris V.C."/>
            <person name="Podsiadlowski L."/>
            <person name="Martin S."/>
            <person name="Oeyen J.P."/>
            <person name="Donath A."/>
            <person name="Petersen M."/>
            <person name="Wilbrandt J."/>
            <person name="Misof B."/>
            <person name="Liedtke D."/>
            <person name="Thamm M."/>
            <person name="Scheiner R."/>
            <person name="Schmitt T."/>
            <person name="Niehuis O."/>
        </authorList>
    </citation>
    <scope>NUCLEOTIDE SEQUENCE</scope>
    <source>
        <strain evidence="1">GBR_01_08_01A</strain>
    </source>
</reference>
<protein>
    <submittedName>
        <fullName evidence="1">Uncharacterized protein</fullName>
    </submittedName>
</protein>
<proteinExistence type="predicted"/>
<reference evidence="1" key="1">
    <citation type="submission" date="2021-08" db="EMBL/GenBank/DDBJ databases">
        <authorList>
            <person name="Misof B."/>
            <person name="Oliver O."/>
            <person name="Podsiadlowski L."/>
            <person name="Donath A."/>
            <person name="Peters R."/>
            <person name="Mayer C."/>
            <person name="Rust J."/>
            <person name="Gunkel S."/>
            <person name="Lesny P."/>
            <person name="Martin S."/>
            <person name="Oeyen J.P."/>
            <person name="Petersen M."/>
            <person name="Panagiotis P."/>
            <person name="Wilbrandt J."/>
            <person name="Tanja T."/>
        </authorList>
    </citation>
    <scope>NUCLEOTIDE SEQUENCE</scope>
    <source>
        <strain evidence="1">GBR_01_08_01A</strain>
        <tissue evidence="1">Thorax + abdomen</tissue>
    </source>
</reference>
<name>A0AAD9VST2_9HYME</name>
<dbReference type="EMBL" id="JAIFRP010000026">
    <property type="protein sequence ID" value="KAK2584792.1"/>
    <property type="molecule type" value="Genomic_DNA"/>
</dbReference>
<organism evidence="1 2">
    <name type="scientific">Odynerus spinipes</name>
    <dbReference type="NCBI Taxonomy" id="1348599"/>
    <lineage>
        <taxon>Eukaryota</taxon>
        <taxon>Metazoa</taxon>
        <taxon>Ecdysozoa</taxon>
        <taxon>Arthropoda</taxon>
        <taxon>Hexapoda</taxon>
        <taxon>Insecta</taxon>
        <taxon>Pterygota</taxon>
        <taxon>Neoptera</taxon>
        <taxon>Endopterygota</taxon>
        <taxon>Hymenoptera</taxon>
        <taxon>Apocrita</taxon>
        <taxon>Aculeata</taxon>
        <taxon>Vespoidea</taxon>
        <taxon>Vespidae</taxon>
        <taxon>Eumeninae</taxon>
        <taxon>Odynerus</taxon>
    </lineage>
</organism>
<dbReference type="AlphaFoldDB" id="A0AAD9VST2"/>
<gene>
    <name evidence="1" type="ORF">KPH14_007110</name>
</gene>
<accession>A0AAD9VST2</accession>